<gene>
    <name evidence="2" type="primary">orf04105</name>
    <name evidence="2" type="ORF">Q903MT_gene4082</name>
</gene>
<keyword evidence="2" id="KW-0496">Mitochondrion</keyword>
<proteinExistence type="predicted"/>
<protein>
    <submittedName>
        <fullName evidence="2">Uncharacterized protein</fullName>
    </submittedName>
</protein>
<geneLocation type="mitochondrion" evidence="2"/>
<evidence type="ECO:0000313" key="2">
    <source>
        <dbReference type="EMBL" id="QHR90059.1"/>
    </source>
</evidence>
<feature type="transmembrane region" description="Helical" evidence="1">
    <location>
        <begin position="31"/>
        <end position="52"/>
    </location>
</feature>
<sequence>MTEHHSTSLYSGWVSTSDHSPISTSFPIDCIVWYAHPGFFLLGLWHSLRLALRSDTSFRLKSCFAGEGL</sequence>
<evidence type="ECO:0000256" key="1">
    <source>
        <dbReference type="SAM" id="Phobius"/>
    </source>
</evidence>
<dbReference type="EMBL" id="MK697699">
    <property type="protein sequence ID" value="QHR90059.1"/>
    <property type="molecule type" value="Genomic_DNA"/>
</dbReference>
<dbReference type="AlphaFoldDB" id="A0A6B9XR38"/>
<keyword evidence="1" id="KW-0812">Transmembrane</keyword>
<keyword evidence="1" id="KW-0472">Membrane</keyword>
<reference evidence="2" key="1">
    <citation type="submission" date="2019-03" db="EMBL/GenBank/DDBJ databases">
        <title>Largest Complete Mitochondrial Genome of a Gymnosperm, Sitka Spruce (Picea sitchensis), Indicates Complex Physical Structure.</title>
        <authorList>
            <person name="Jackman S.D."/>
            <person name="Coombe L."/>
            <person name="Warren R."/>
            <person name="Kirk H."/>
            <person name="Trinh E."/>
            <person name="McLeod T."/>
            <person name="Pleasance S."/>
            <person name="Pandoh P."/>
            <person name="Zhao Y."/>
            <person name="Coope R."/>
            <person name="Bousquet J."/>
            <person name="Bohlmann J.C."/>
            <person name="Jones S.J.M."/>
            <person name="Birol I."/>
        </authorList>
    </citation>
    <scope>NUCLEOTIDE SEQUENCE</scope>
    <source>
        <strain evidence="2">Q903</strain>
    </source>
</reference>
<name>A0A6B9XR38_PICSI</name>
<accession>A0A6B9XR38</accession>
<keyword evidence="1" id="KW-1133">Transmembrane helix</keyword>
<organism evidence="2">
    <name type="scientific">Picea sitchensis</name>
    <name type="common">Sitka spruce</name>
    <name type="synonym">Pinus sitchensis</name>
    <dbReference type="NCBI Taxonomy" id="3332"/>
    <lineage>
        <taxon>Eukaryota</taxon>
        <taxon>Viridiplantae</taxon>
        <taxon>Streptophyta</taxon>
        <taxon>Embryophyta</taxon>
        <taxon>Tracheophyta</taxon>
        <taxon>Spermatophyta</taxon>
        <taxon>Pinopsida</taxon>
        <taxon>Pinidae</taxon>
        <taxon>Conifers I</taxon>
        <taxon>Pinales</taxon>
        <taxon>Pinaceae</taxon>
        <taxon>Picea</taxon>
    </lineage>
</organism>